<evidence type="ECO:0000256" key="3">
    <source>
        <dbReference type="ARBA" id="ARBA00022989"/>
    </source>
</evidence>
<dbReference type="InterPro" id="IPR036259">
    <property type="entry name" value="MFS_trans_sf"/>
</dbReference>
<feature type="transmembrane region" description="Helical" evidence="5">
    <location>
        <begin position="188"/>
        <end position="210"/>
    </location>
</feature>
<dbReference type="AlphaFoldDB" id="A0AAX4KXK8"/>
<feature type="transmembrane region" description="Helical" evidence="5">
    <location>
        <begin position="300"/>
        <end position="319"/>
    </location>
</feature>
<feature type="transmembrane region" description="Helical" evidence="5">
    <location>
        <begin position="331"/>
        <end position="350"/>
    </location>
</feature>
<dbReference type="Pfam" id="PF07690">
    <property type="entry name" value="MFS_1"/>
    <property type="match status" value="1"/>
</dbReference>
<feature type="transmembrane region" description="Helical" evidence="5">
    <location>
        <begin position="28"/>
        <end position="45"/>
    </location>
</feature>
<keyword evidence="2 5" id="KW-0812">Transmembrane</keyword>
<dbReference type="PROSITE" id="PS00216">
    <property type="entry name" value="SUGAR_TRANSPORT_1"/>
    <property type="match status" value="1"/>
</dbReference>
<evidence type="ECO:0000259" key="6">
    <source>
        <dbReference type="PROSITE" id="PS50850"/>
    </source>
</evidence>
<dbReference type="PANTHER" id="PTHR23508:SF10">
    <property type="entry name" value="CARBOXYLIC ACID TRANSPORTER PROTEIN HOMOLOG"/>
    <property type="match status" value="1"/>
</dbReference>
<keyword evidence="3 5" id="KW-1133">Transmembrane helix</keyword>
<feature type="transmembrane region" description="Helical" evidence="5">
    <location>
        <begin position="98"/>
        <end position="117"/>
    </location>
</feature>
<dbReference type="EMBL" id="CP146016">
    <property type="protein sequence ID" value="WWQ59614.1"/>
    <property type="molecule type" value="Genomic_DNA"/>
</dbReference>
<feature type="transmembrane region" description="Helical" evidence="5">
    <location>
        <begin position="156"/>
        <end position="182"/>
    </location>
</feature>
<sequence length="454" mass="51235">MDDENEKTKKNNDINNRSRNEKVKITRYQWFIFAVALLGWTMASFDLNLYSFNLPFIEQSLHLTLVQVSILTSAIFAGATAVVWLIGPILDMYGRKTVWQISLLLTALFTGFTVLVQNFIQLLIVRVLADGFSYVEFPTGITIANEEFPAKHRGSMYGWVQGGFPLGYFVAIGVTALVFNFIKNPLVAWRYAFLVGIVPIIVVLIMRIWVREPERSKYTLLARKLMKEGKVKEAEEIIKKYKVDLNQVARFPYKQMFTDPKLKKHTIITTFAEIAHELATPALFFFTSTVLIQYKHFPVSAVFPTLLIATALAYFGYGIMGHIGQRISRKWGSVIIGLLGGSSVIFFALSNGFLETMIATILYFPLVLSWNGTWWVYIAETYPTRARGTADSWQVGLNDFAWIIGSLIFGPVIESIGFSLTYILLGAIPVYLGAILTIFGKYAPPNAELEDIVF</sequence>
<dbReference type="PANTHER" id="PTHR23508">
    <property type="entry name" value="CARBOXYLIC ACID TRANSPORTER PROTEIN HOMOLOG"/>
    <property type="match status" value="1"/>
</dbReference>
<evidence type="ECO:0000256" key="2">
    <source>
        <dbReference type="ARBA" id="ARBA00022692"/>
    </source>
</evidence>
<accession>A0AAX4KXK8</accession>
<evidence type="ECO:0000256" key="1">
    <source>
        <dbReference type="ARBA" id="ARBA00004141"/>
    </source>
</evidence>
<organism evidence="7 8">
    <name type="scientific">Sulfolobus tengchongensis</name>
    <dbReference type="NCBI Taxonomy" id="207809"/>
    <lineage>
        <taxon>Archaea</taxon>
        <taxon>Thermoproteota</taxon>
        <taxon>Thermoprotei</taxon>
        <taxon>Sulfolobales</taxon>
        <taxon>Sulfolobaceae</taxon>
        <taxon>Sulfolobus</taxon>
    </lineage>
</organism>
<dbReference type="RefSeq" id="WP_338598972.1">
    <property type="nucleotide sequence ID" value="NZ_CP146016.1"/>
</dbReference>
<feature type="transmembrane region" description="Helical" evidence="5">
    <location>
        <begin position="419"/>
        <end position="439"/>
    </location>
</feature>
<dbReference type="InterPro" id="IPR020846">
    <property type="entry name" value="MFS_dom"/>
</dbReference>
<evidence type="ECO:0000256" key="4">
    <source>
        <dbReference type="ARBA" id="ARBA00023136"/>
    </source>
</evidence>
<dbReference type="InterPro" id="IPR005829">
    <property type="entry name" value="Sugar_transporter_CS"/>
</dbReference>
<comment type="subcellular location">
    <subcellularLocation>
        <location evidence="1">Membrane</location>
        <topology evidence="1">Multi-pass membrane protein</topology>
    </subcellularLocation>
</comment>
<dbReference type="Gene3D" id="1.20.1250.20">
    <property type="entry name" value="MFS general substrate transporter like domains"/>
    <property type="match status" value="1"/>
</dbReference>
<name>A0AAX4KXK8_9CREN</name>
<dbReference type="Proteomes" id="UP001432202">
    <property type="component" value="Chromosome"/>
</dbReference>
<feature type="transmembrane region" description="Helical" evidence="5">
    <location>
        <begin position="65"/>
        <end position="86"/>
    </location>
</feature>
<keyword evidence="4 5" id="KW-0472">Membrane</keyword>
<reference evidence="7 8" key="1">
    <citation type="submission" date="2024-02" db="EMBL/GenBank/DDBJ databases">
        <title>STSV induces naive adaptation in Sulfolobus.</title>
        <authorList>
            <person name="Xiang X."/>
            <person name="Song M."/>
        </authorList>
    </citation>
    <scope>NUCLEOTIDE SEQUENCE [LARGE SCALE GENOMIC DNA]</scope>
    <source>
        <strain evidence="7 8">RT2</strain>
    </source>
</reference>
<gene>
    <name evidence="7" type="ORF">V6M85_08980</name>
</gene>
<evidence type="ECO:0000313" key="8">
    <source>
        <dbReference type="Proteomes" id="UP001432202"/>
    </source>
</evidence>
<dbReference type="InterPro" id="IPR011701">
    <property type="entry name" value="MFS"/>
</dbReference>
<proteinExistence type="predicted"/>
<dbReference type="GeneID" id="89336899"/>
<feature type="domain" description="Major facilitator superfamily (MFS) profile" evidence="6">
    <location>
        <begin position="32"/>
        <end position="445"/>
    </location>
</feature>
<feature type="transmembrane region" description="Helical" evidence="5">
    <location>
        <begin position="356"/>
        <end position="377"/>
    </location>
</feature>
<dbReference type="SUPFAM" id="SSF103473">
    <property type="entry name" value="MFS general substrate transporter"/>
    <property type="match status" value="1"/>
</dbReference>
<dbReference type="GO" id="GO:0046943">
    <property type="term" value="F:carboxylic acid transmembrane transporter activity"/>
    <property type="evidence" value="ECO:0007669"/>
    <property type="project" value="TreeGrafter"/>
</dbReference>
<evidence type="ECO:0000256" key="5">
    <source>
        <dbReference type="SAM" id="Phobius"/>
    </source>
</evidence>
<dbReference type="GO" id="GO:0005886">
    <property type="term" value="C:plasma membrane"/>
    <property type="evidence" value="ECO:0007669"/>
    <property type="project" value="TreeGrafter"/>
</dbReference>
<evidence type="ECO:0000313" key="7">
    <source>
        <dbReference type="EMBL" id="WWQ59614.1"/>
    </source>
</evidence>
<protein>
    <submittedName>
        <fullName evidence="7">MFS transporter</fullName>
    </submittedName>
</protein>
<dbReference type="PROSITE" id="PS50850">
    <property type="entry name" value="MFS"/>
    <property type="match status" value="1"/>
</dbReference>
<keyword evidence="8" id="KW-1185">Reference proteome</keyword>